<evidence type="ECO:0000313" key="2">
    <source>
        <dbReference type="Proteomes" id="UP000288675"/>
    </source>
</evidence>
<gene>
    <name evidence="1" type="ORF">EQZ20_24420</name>
</gene>
<evidence type="ECO:0000313" key="1">
    <source>
        <dbReference type="EMBL" id="QAT68021.1"/>
    </source>
</evidence>
<organism evidence="1 2">
    <name type="scientific">Bacillus glycinifermentans</name>
    <dbReference type="NCBI Taxonomy" id="1664069"/>
    <lineage>
        <taxon>Bacteria</taxon>
        <taxon>Bacillati</taxon>
        <taxon>Bacillota</taxon>
        <taxon>Bacilli</taxon>
        <taxon>Bacillales</taxon>
        <taxon>Bacillaceae</taxon>
        <taxon>Bacillus</taxon>
    </lineage>
</organism>
<keyword evidence="1" id="KW-0614">Plasmid</keyword>
<dbReference type="EMBL" id="CP035233">
    <property type="protein sequence ID" value="QAT68021.1"/>
    <property type="molecule type" value="Genomic_DNA"/>
</dbReference>
<protein>
    <submittedName>
        <fullName evidence="1">Uncharacterized protein</fullName>
    </submittedName>
</protein>
<geneLocation type="plasmid" evidence="1 2">
    <name>unnamed1</name>
</geneLocation>
<sequence>MKDNPNPKVPSVTPRWGSNEDINSIQGHIDFIRDEYGNYYTPFKLTTQGNKLLKVSLIHVLHDAAFTTVFSDELLKEHRYTFLGDFLLDIMNGHIKELEAEGRKIFTVQDLINNGTEVSFWDLTQKLKK</sequence>
<proteinExistence type="predicted"/>
<dbReference type="GeneID" id="39505823"/>
<accession>A0AAJ4D5H8</accession>
<name>A0AAJ4D5H8_9BACI</name>
<dbReference type="AlphaFoldDB" id="A0AAJ4D5H8"/>
<dbReference type="RefSeq" id="WP_128748431.1">
    <property type="nucleotide sequence ID" value="NZ_CP035233.1"/>
</dbReference>
<dbReference type="Proteomes" id="UP000288675">
    <property type="component" value="Plasmid unnamed1"/>
</dbReference>
<reference evidence="1 2" key="1">
    <citation type="submission" date="2019-01" db="EMBL/GenBank/DDBJ databases">
        <title>Genome sequence of Bacillus glycinifermentans SRCM103574.</title>
        <authorList>
            <person name="Kong H.-J."/>
            <person name="Jeong S.-Y."/>
            <person name="Jeong D.-Y."/>
        </authorList>
    </citation>
    <scope>NUCLEOTIDE SEQUENCE [LARGE SCALE GENOMIC DNA]</scope>
    <source>
        <strain evidence="1 2">SRCM103574</strain>
        <plasmid evidence="1 2">unnamed1</plasmid>
    </source>
</reference>